<name>A0ABD3C7H2_9LAMI</name>
<gene>
    <name evidence="1" type="ORF">CASFOL_031390</name>
</gene>
<dbReference type="AlphaFoldDB" id="A0ABD3C7H2"/>
<keyword evidence="2" id="KW-1185">Reference proteome</keyword>
<protein>
    <submittedName>
        <fullName evidence="1">Uncharacterized protein</fullName>
    </submittedName>
</protein>
<proteinExistence type="predicted"/>
<comment type="caution">
    <text evidence="1">The sequence shown here is derived from an EMBL/GenBank/DDBJ whole genome shotgun (WGS) entry which is preliminary data.</text>
</comment>
<sequence length="52" mass="5916">MRNKITLIKQHLQHSLHDNLNCYQAKDVAHLTGSADEKLNLVSDDYDPKIVA</sequence>
<evidence type="ECO:0000313" key="2">
    <source>
        <dbReference type="Proteomes" id="UP001632038"/>
    </source>
</evidence>
<evidence type="ECO:0000313" key="1">
    <source>
        <dbReference type="EMBL" id="KAL3624722.1"/>
    </source>
</evidence>
<reference evidence="2" key="1">
    <citation type="journal article" date="2024" name="IScience">
        <title>Strigolactones Initiate the Formation of Haustorium-like Structures in Castilleja.</title>
        <authorList>
            <person name="Buerger M."/>
            <person name="Peterson D."/>
            <person name="Chory J."/>
        </authorList>
    </citation>
    <scope>NUCLEOTIDE SEQUENCE [LARGE SCALE GENOMIC DNA]</scope>
</reference>
<accession>A0ABD3C7H2</accession>
<organism evidence="1 2">
    <name type="scientific">Castilleja foliolosa</name>
    <dbReference type="NCBI Taxonomy" id="1961234"/>
    <lineage>
        <taxon>Eukaryota</taxon>
        <taxon>Viridiplantae</taxon>
        <taxon>Streptophyta</taxon>
        <taxon>Embryophyta</taxon>
        <taxon>Tracheophyta</taxon>
        <taxon>Spermatophyta</taxon>
        <taxon>Magnoliopsida</taxon>
        <taxon>eudicotyledons</taxon>
        <taxon>Gunneridae</taxon>
        <taxon>Pentapetalae</taxon>
        <taxon>asterids</taxon>
        <taxon>lamiids</taxon>
        <taxon>Lamiales</taxon>
        <taxon>Orobanchaceae</taxon>
        <taxon>Pedicularideae</taxon>
        <taxon>Castillejinae</taxon>
        <taxon>Castilleja</taxon>
    </lineage>
</organism>
<dbReference type="Proteomes" id="UP001632038">
    <property type="component" value="Unassembled WGS sequence"/>
</dbReference>
<dbReference type="EMBL" id="JAVIJP010000053">
    <property type="protein sequence ID" value="KAL3624722.1"/>
    <property type="molecule type" value="Genomic_DNA"/>
</dbReference>